<feature type="binding site" evidence="13">
    <location>
        <position position="383"/>
    </location>
    <ligand>
        <name>L-serine</name>
        <dbReference type="ChEBI" id="CHEBI:33384"/>
    </ligand>
</feature>
<feature type="binding site" evidence="13">
    <location>
        <position position="231"/>
    </location>
    <ligand>
        <name>L-serine</name>
        <dbReference type="ChEBI" id="CHEBI:33384"/>
    </ligand>
</feature>
<comment type="catalytic activity">
    <reaction evidence="11 12">
        <text>tRNA(Ser) + L-serine + ATP = L-seryl-tRNA(Ser) + AMP + diphosphate + H(+)</text>
        <dbReference type="Rhea" id="RHEA:12292"/>
        <dbReference type="Rhea" id="RHEA-COMP:9669"/>
        <dbReference type="Rhea" id="RHEA-COMP:9703"/>
        <dbReference type="ChEBI" id="CHEBI:15378"/>
        <dbReference type="ChEBI" id="CHEBI:30616"/>
        <dbReference type="ChEBI" id="CHEBI:33019"/>
        <dbReference type="ChEBI" id="CHEBI:33384"/>
        <dbReference type="ChEBI" id="CHEBI:78442"/>
        <dbReference type="ChEBI" id="CHEBI:78533"/>
        <dbReference type="ChEBI" id="CHEBI:456215"/>
        <dbReference type="EC" id="6.1.1.11"/>
    </reaction>
</comment>
<sequence>MLDLKFIRRQPEEVKEALRRRGYPENLVDELLAVDARWREKLTYLQELRSEHNRVSEEIARRKQAGDEAAELIAAMRDLSSRIEELAKEVGALERELQERLLEIPNIPHPSVPYGEDAEDNVEIRRWGEPRRFSFPPRPHWEIGEITGVLDFARGVKVAGTRFVFYRGLGAALERALINFMLDLHTREHGYEEVFPPFLVNRESMVGTGQLPKFAEDMFKVEGEDYYLIPTAEVPVTNLHREEILDGDRLPLKYVAYSACFRAEAGAAGRETRGLIRQHQFNKVELVKFCRPEQSEEELEKLVADAEEVLQRLGLPYRVVVLCTGDLGFAAAKTYDIEVWLPSYGAYKEISSCSNFGDFQARRANIRYRPHPKAKAAFVHTLNGSGLAVGRTVAAILENYQEEDGSVVIPPALRPYMGGVERIPAQAR</sequence>
<name>A0A3D8P5E3_9THEO</name>
<keyword evidence="9 12" id="KW-0030">Aminoacyl-tRNA synthetase</keyword>
<evidence type="ECO:0000256" key="11">
    <source>
        <dbReference type="ARBA" id="ARBA00048823"/>
    </source>
</evidence>
<dbReference type="InterPro" id="IPR015866">
    <property type="entry name" value="Ser-tRNA-synth_1_N"/>
</dbReference>
<evidence type="ECO:0000256" key="15">
    <source>
        <dbReference type="SAM" id="Coils"/>
    </source>
</evidence>
<dbReference type="HAMAP" id="MF_00176">
    <property type="entry name" value="Ser_tRNA_synth_type1"/>
    <property type="match status" value="1"/>
</dbReference>
<feature type="coiled-coil region" evidence="15">
    <location>
        <begin position="45"/>
        <end position="103"/>
    </location>
</feature>
<dbReference type="PIRSF" id="PIRSF001529">
    <property type="entry name" value="Ser-tRNA-synth_IIa"/>
    <property type="match status" value="1"/>
</dbReference>
<gene>
    <name evidence="12" type="primary">serS</name>
    <name evidence="17" type="ORF">DXX99_00465</name>
</gene>
<feature type="domain" description="Aminoacyl-transfer RNA synthetases class-II family profile" evidence="16">
    <location>
        <begin position="173"/>
        <end position="410"/>
    </location>
</feature>
<evidence type="ECO:0000256" key="6">
    <source>
        <dbReference type="ARBA" id="ARBA00022741"/>
    </source>
</evidence>
<proteinExistence type="inferred from homology"/>
<evidence type="ECO:0000256" key="3">
    <source>
        <dbReference type="ARBA" id="ARBA00010728"/>
    </source>
</evidence>
<dbReference type="OrthoDB" id="9804647at2"/>
<feature type="binding site" evidence="12">
    <location>
        <begin position="231"/>
        <end position="233"/>
    </location>
    <ligand>
        <name>L-serine</name>
        <dbReference type="ChEBI" id="CHEBI:33384"/>
    </ligand>
</feature>
<dbReference type="SUPFAM" id="SSF46589">
    <property type="entry name" value="tRNA-binding arm"/>
    <property type="match status" value="1"/>
</dbReference>
<dbReference type="Gene3D" id="1.10.287.40">
    <property type="entry name" value="Serine-tRNA synthetase, tRNA binding domain"/>
    <property type="match status" value="1"/>
</dbReference>
<evidence type="ECO:0000256" key="13">
    <source>
        <dbReference type="PIRSR" id="PIRSR001529-1"/>
    </source>
</evidence>
<dbReference type="Pfam" id="PF00587">
    <property type="entry name" value="tRNA-synt_2b"/>
    <property type="match status" value="1"/>
</dbReference>
<comment type="function">
    <text evidence="12">Catalyzes the attachment of serine to tRNA(Ser). Is also able to aminoacylate tRNA(Sec) with serine, to form the misacylated tRNA L-seryl-tRNA(Sec), which will be further converted into selenocysteinyl-tRNA(Sec).</text>
</comment>
<protein>
    <recommendedName>
        <fullName evidence="12">Serine--tRNA ligase</fullName>
        <ecNumber evidence="12">6.1.1.11</ecNumber>
    </recommendedName>
    <alternativeName>
        <fullName evidence="12">Seryl-tRNA synthetase</fullName>
        <shortName evidence="12">SerRS</shortName>
    </alternativeName>
    <alternativeName>
        <fullName evidence="12">Seryl-tRNA(Ser/Sec) synthetase</fullName>
    </alternativeName>
</protein>
<dbReference type="GO" id="GO:0006434">
    <property type="term" value="P:seryl-tRNA aminoacylation"/>
    <property type="evidence" value="ECO:0007669"/>
    <property type="project" value="UniProtKB-UniRule"/>
</dbReference>
<comment type="catalytic activity">
    <reaction evidence="10 12">
        <text>tRNA(Sec) + L-serine + ATP = L-seryl-tRNA(Sec) + AMP + diphosphate + H(+)</text>
        <dbReference type="Rhea" id="RHEA:42580"/>
        <dbReference type="Rhea" id="RHEA-COMP:9742"/>
        <dbReference type="Rhea" id="RHEA-COMP:10128"/>
        <dbReference type="ChEBI" id="CHEBI:15378"/>
        <dbReference type="ChEBI" id="CHEBI:30616"/>
        <dbReference type="ChEBI" id="CHEBI:33019"/>
        <dbReference type="ChEBI" id="CHEBI:33384"/>
        <dbReference type="ChEBI" id="CHEBI:78442"/>
        <dbReference type="ChEBI" id="CHEBI:78533"/>
        <dbReference type="ChEBI" id="CHEBI:456215"/>
        <dbReference type="EC" id="6.1.1.11"/>
    </reaction>
</comment>
<dbReference type="SUPFAM" id="SSF55681">
    <property type="entry name" value="Class II aaRS and biotin synthetases"/>
    <property type="match status" value="1"/>
</dbReference>
<dbReference type="NCBIfam" id="TIGR00414">
    <property type="entry name" value="serS"/>
    <property type="match status" value="1"/>
</dbReference>
<evidence type="ECO:0000256" key="4">
    <source>
        <dbReference type="ARBA" id="ARBA00022490"/>
    </source>
</evidence>
<keyword evidence="8 12" id="KW-0648">Protein biosynthesis</keyword>
<feature type="binding site" evidence="12">
    <location>
        <position position="385"/>
    </location>
    <ligand>
        <name>L-serine</name>
        <dbReference type="ChEBI" id="CHEBI:33384"/>
    </ligand>
</feature>
<dbReference type="PANTHER" id="PTHR43697">
    <property type="entry name" value="SERYL-TRNA SYNTHETASE"/>
    <property type="match status" value="1"/>
</dbReference>
<dbReference type="Gene3D" id="3.30.930.10">
    <property type="entry name" value="Bira Bifunctional Protein, Domain 2"/>
    <property type="match status" value="1"/>
</dbReference>
<dbReference type="RefSeq" id="WP_115791559.1">
    <property type="nucleotide sequence ID" value="NZ_QSLN01000001.1"/>
</dbReference>
<evidence type="ECO:0000256" key="1">
    <source>
        <dbReference type="ARBA" id="ARBA00004496"/>
    </source>
</evidence>
<evidence type="ECO:0000256" key="9">
    <source>
        <dbReference type="ARBA" id="ARBA00023146"/>
    </source>
</evidence>
<reference evidence="17 18" key="1">
    <citation type="submission" date="2018-08" db="EMBL/GenBank/DDBJ databases">
        <title>Form III RuBisCO-mediated autotrophy in Thermodesulfobium bacteria.</title>
        <authorList>
            <person name="Toshchakov S.V."/>
            <person name="Kublanov I.V."/>
            <person name="Frolov E."/>
            <person name="Bonch-Osmolovskaya E.A."/>
            <person name="Tourova T.P."/>
            <person name="Chernych N.A."/>
            <person name="Lebedinsky A.V."/>
        </authorList>
    </citation>
    <scope>NUCLEOTIDE SEQUENCE [LARGE SCALE GENOMIC DNA]</scope>
    <source>
        <strain evidence="17 18">SR</strain>
    </source>
</reference>
<comment type="subunit">
    <text evidence="12">Homodimer. The tRNA molecule binds across the dimer.</text>
</comment>
<organism evidence="17 18">
    <name type="scientific">Ammonifex thiophilus</name>
    <dbReference type="NCBI Taxonomy" id="444093"/>
    <lineage>
        <taxon>Bacteria</taxon>
        <taxon>Bacillati</taxon>
        <taxon>Bacillota</taxon>
        <taxon>Clostridia</taxon>
        <taxon>Thermoanaerobacterales</taxon>
        <taxon>Thermoanaerobacteraceae</taxon>
        <taxon>Ammonifex</taxon>
    </lineage>
</organism>
<comment type="similarity">
    <text evidence="3 12">Belongs to the class-II aminoacyl-tRNA synthetase family. Type-1 seryl-tRNA synthetase subfamily.</text>
</comment>
<dbReference type="AlphaFoldDB" id="A0A3D8P5E3"/>
<dbReference type="PANTHER" id="PTHR43697:SF1">
    <property type="entry name" value="SERINE--TRNA LIGASE"/>
    <property type="match status" value="1"/>
</dbReference>
<evidence type="ECO:0000256" key="7">
    <source>
        <dbReference type="ARBA" id="ARBA00022840"/>
    </source>
</evidence>
<dbReference type="PRINTS" id="PR00981">
    <property type="entry name" value="TRNASYNTHSER"/>
</dbReference>
<feature type="binding site" evidence="12 14">
    <location>
        <begin position="262"/>
        <end position="264"/>
    </location>
    <ligand>
        <name>ATP</name>
        <dbReference type="ChEBI" id="CHEBI:30616"/>
    </ligand>
</feature>
<evidence type="ECO:0000256" key="10">
    <source>
        <dbReference type="ARBA" id="ARBA00047929"/>
    </source>
</evidence>
<dbReference type="UniPathway" id="UPA00906">
    <property type="reaction ID" value="UER00895"/>
</dbReference>
<dbReference type="InterPro" id="IPR033729">
    <property type="entry name" value="SerRS_core"/>
</dbReference>
<evidence type="ECO:0000313" key="18">
    <source>
        <dbReference type="Proteomes" id="UP000256329"/>
    </source>
</evidence>
<accession>A0A3D8P5E3</accession>
<evidence type="ECO:0000256" key="14">
    <source>
        <dbReference type="PIRSR" id="PIRSR001529-2"/>
    </source>
</evidence>
<dbReference type="CDD" id="cd00770">
    <property type="entry name" value="SerRS_core"/>
    <property type="match status" value="1"/>
</dbReference>
<feature type="binding site" evidence="12 13">
    <location>
        <position position="285"/>
    </location>
    <ligand>
        <name>L-serine</name>
        <dbReference type="ChEBI" id="CHEBI:33384"/>
    </ligand>
</feature>
<dbReference type="GO" id="GO:0016260">
    <property type="term" value="P:selenocysteine biosynthetic process"/>
    <property type="evidence" value="ECO:0007669"/>
    <property type="project" value="UniProtKB-UniRule"/>
</dbReference>
<dbReference type="InterPro" id="IPR042103">
    <property type="entry name" value="SerRS_1_N_sf"/>
</dbReference>
<dbReference type="InterPro" id="IPR002314">
    <property type="entry name" value="aa-tRNA-synt_IIb"/>
</dbReference>
<dbReference type="PROSITE" id="PS50862">
    <property type="entry name" value="AA_TRNA_LIGASE_II"/>
    <property type="match status" value="1"/>
</dbReference>
<comment type="pathway">
    <text evidence="2 12">Aminoacyl-tRNA biosynthesis; selenocysteinyl-tRNA(Sec) biosynthesis; L-seryl-tRNA(Sec) from L-serine and tRNA(Sec): step 1/1.</text>
</comment>
<keyword evidence="6 12" id="KW-0547">Nucleotide-binding</keyword>
<dbReference type="Pfam" id="PF02403">
    <property type="entry name" value="Seryl_tRNA_N"/>
    <property type="match status" value="1"/>
</dbReference>
<dbReference type="InterPro" id="IPR006195">
    <property type="entry name" value="aa-tRNA-synth_II"/>
</dbReference>
<evidence type="ECO:0000313" key="17">
    <source>
        <dbReference type="EMBL" id="RDV84563.1"/>
    </source>
</evidence>
<dbReference type="GO" id="GO:0005737">
    <property type="term" value="C:cytoplasm"/>
    <property type="evidence" value="ECO:0007669"/>
    <property type="project" value="UniProtKB-SubCell"/>
</dbReference>
<keyword evidence="7 12" id="KW-0067">ATP-binding</keyword>
<dbReference type="Proteomes" id="UP000256329">
    <property type="component" value="Unassembled WGS sequence"/>
</dbReference>
<dbReference type="InterPro" id="IPR045864">
    <property type="entry name" value="aa-tRNA-synth_II/BPL/LPL"/>
</dbReference>
<keyword evidence="15" id="KW-0175">Coiled coil</keyword>
<comment type="caution">
    <text evidence="17">The sequence shown here is derived from an EMBL/GenBank/DDBJ whole genome shotgun (WGS) entry which is preliminary data.</text>
</comment>
<dbReference type="GO" id="GO:0016740">
    <property type="term" value="F:transferase activity"/>
    <property type="evidence" value="ECO:0007669"/>
    <property type="project" value="UniProtKB-ARBA"/>
</dbReference>
<feature type="binding site" evidence="13">
    <location>
        <position position="262"/>
    </location>
    <ligand>
        <name>L-serine</name>
        <dbReference type="ChEBI" id="CHEBI:33384"/>
    </ligand>
</feature>
<keyword evidence="5 12" id="KW-0436">Ligase</keyword>
<feature type="binding site" evidence="12 14">
    <location>
        <begin position="349"/>
        <end position="352"/>
    </location>
    <ligand>
        <name>ATP</name>
        <dbReference type="ChEBI" id="CHEBI:30616"/>
    </ligand>
</feature>
<dbReference type="GO" id="GO:0140096">
    <property type="term" value="F:catalytic activity, acting on a protein"/>
    <property type="evidence" value="ECO:0007669"/>
    <property type="project" value="UniProtKB-ARBA"/>
</dbReference>
<comment type="subcellular location">
    <subcellularLocation>
        <location evidence="1 12">Cytoplasm</location>
    </subcellularLocation>
</comment>
<dbReference type="InterPro" id="IPR010978">
    <property type="entry name" value="tRNA-bd_arm"/>
</dbReference>
<dbReference type="EC" id="6.1.1.11" evidence="12"/>
<evidence type="ECO:0000256" key="12">
    <source>
        <dbReference type="HAMAP-Rule" id="MF_00176"/>
    </source>
</evidence>
<dbReference type="GO" id="GO:0004828">
    <property type="term" value="F:serine-tRNA ligase activity"/>
    <property type="evidence" value="ECO:0007669"/>
    <property type="project" value="UniProtKB-UniRule"/>
</dbReference>
<keyword evidence="4 12" id="KW-0963">Cytoplasm</keyword>
<dbReference type="InterPro" id="IPR002317">
    <property type="entry name" value="Ser-tRNA-ligase_type_1"/>
</dbReference>
<dbReference type="GO" id="GO:0005524">
    <property type="term" value="F:ATP binding"/>
    <property type="evidence" value="ECO:0007669"/>
    <property type="project" value="UniProtKB-UniRule"/>
</dbReference>
<evidence type="ECO:0000259" key="16">
    <source>
        <dbReference type="PROSITE" id="PS50862"/>
    </source>
</evidence>
<evidence type="ECO:0000256" key="5">
    <source>
        <dbReference type="ARBA" id="ARBA00022598"/>
    </source>
</evidence>
<dbReference type="EMBL" id="QSLN01000001">
    <property type="protein sequence ID" value="RDV84563.1"/>
    <property type="molecule type" value="Genomic_DNA"/>
</dbReference>
<evidence type="ECO:0000256" key="8">
    <source>
        <dbReference type="ARBA" id="ARBA00022917"/>
    </source>
</evidence>
<keyword evidence="18" id="KW-1185">Reference proteome</keyword>
<comment type="domain">
    <text evidence="12">Consists of two distinct domains, a catalytic core and a N-terminal extension that is involved in tRNA binding.</text>
</comment>
<comment type="caution">
    <text evidence="12">Lacks conserved residue(s) required for the propagation of feature annotation.</text>
</comment>
<evidence type="ECO:0000256" key="2">
    <source>
        <dbReference type="ARBA" id="ARBA00005045"/>
    </source>
</evidence>